<evidence type="ECO:0000313" key="3">
    <source>
        <dbReference type="Proteomes" id="UP000294881"/>
    </source>
</evidence>
<feature type="compositionally biased region" description="Low complexity" evidence="1">
    <location>
        <begin position="236"/>
        <end position="249"/>
    </location>
</feature>
<dbReference type="RefSeq" id="WP_207906368.1">
    <property type="nucleotide sequence ID" value="NZ_JBHUNN010000002.1"/>
</dbReference>
<evidence type="ECO:0000256" key="1">
    <source>
        <dbReference type="SAM" id="MobiDB-lite"/>
    </source>
</evidence>
<dbReference type="InterPro" id="IPR009057">
    <property type="entry name" value="Homeodomain-like_sf"/>
</dbReference>
<name>A0A4R2GSL1_9HYPH</name>
<feature type="region of interest" description="Disordered" evidence="1">
    <location>
        <begin position="230"/>
        <end position="257"/>
    </location>
</feature>
<dbReference type="SUPFAM" id="SSF46689">
    <property type="entry name" value="Homeodomain-like"/>
    <property type="match status" value="1"/>
</dbReference>
<evidence type="ECO:0008006" key="4">
    <source>
        <dbReference type="Google" id="ProtNLM"/>
    </source>
</evidence>
<evidence type="ECO:0000313" key="2">
    <source>
        <dbReference type="EMBL" id="TCO13302.1"/>
    </source>
</evidence>
<organism evidence="2 3">
    <name type="scientific">Camelimonas lactis</name>
    <dbReference type="NCBI Taxonomy" id="659006"/>
    <lineage>
        <taxon>Bacteria</taxon>
        <taxon>Pseudomonadati</taxon>
        <taxon>Pseudomonadota</taxon>
        <taxon>Alphaproteobacteria</taxon>
        <taxon>Hyphomicrobiales</taxon>
        <taxon>Chelatococcaceae</taxon>
        <taxon>Camelimonas</taxon>
    </lineage>
</organism>
<reference evidence="2 3" key="1">
    <citation type="submission" date="2019-03" db="EMBL/GenBank/DDBJ databases">
        <title>Genomic Encyclopedia of Type Strains, Phase IV (KMG-IV): sequencing the most valuable type-strain genomes for metagenomic binning, comparative biology and taxonomic classification.</title>
        <authorList>
            <person name="Goeker M."/>
        </authorList>
    </citation>
    <scope>NUCLEOTIDE SEQUENCE [LARGE SCALE GENOMIC DNA]</scope>
    <source>
        <strain evidence="2 3">DSM 22958</strain>
    </source>
</reference>
<dbReference type="AlphaFoldDB" id="A0A4R2GSL1"/>
<proteinExistence type="predicted"/>
<comment type="caution">
    <text evidence="2">The sequence shown here is derived from an EMBL/GenBank/DDBJ whole genome shotgun (WGS) entry which is preliminary data.</text>
</comment>
<dbReference type="EMBL" id="SLWL01000006">
    <property type="protein sequence ID" value="TCO13302.1"/>
    <property type="molecule type" value="Genomic_DNA"/>
</dbReference>
<keyword evidence="3" id="KW-1185">Reference proteome</keyword>
<gene>
    <name evidence="2" type="ORF">EV666_10612</name>
</gene>
<sequence length="257" mass="27306">MSATDANAEANGGRPERPARERIVEALLALAAEREAEGAHVWASIGIADIAERAGVSLAEFLSAFPSKGAVLGGFARMIDMKVLASHAVRDDDMGGEPARERLFDIVMMRLDHMAPYRAGLRVIYAGVRREPLTIAALNKAAQNSWRFMLTAAGIDTEGPMGALRVQGAALLFARTVETWLYDDDPGQAKTLARLDRELDRGGRALALANDAWRLTSPLRRLACAVLDRGGKARKPGPAAPAGDAGDAAPEAREAAG</sequence>
<dbReference type="Proteomes" id="UP000294881">
    <property type="component" value="Unassembled WGS sequence"/>
</dbReference>
<dbReference type="Gene3D" id="1.10.357.10">
    <property type="entry name" value="Tetracycline Repressor, domain 2"/>
    <property type="match status" value="1"/>
</dbReference>
<accession>A0A4R2GSL1</accession>
<protein>
    <recommendedName>
        <fullName evidence="4">TetR family transcriptional regulator</fullName>
    </recommendedName>
</protein>